<dbReference type="CDD" id="cd04335">
    <property type="entry name" value="PrdX_deacylase"/>
    <property type="match status" value="1"/>
</dbReference>
<dbReference type="SUPFAM" id="SSF55826">
    <property type="entry name" value="YbaK/ProRS associated domain"/>
    <property type="match status" value="1"/>
</dbReference>
<accession>C4WMR5</accession>
<dbReference type="EMBL" id="ACQA01000002">
    <property type="protein sequence ID" value="EEQ93227.1"/>
    <property type="molecule type" value="Genomic_DNA"/>
</dbReference>
<dbReference type="AlphaFoldDB" id="C4WMR5"/>
<dbReference type="InterPro" id="IPR007214">
    <property type="entry name" value="YbaK/aa-tRNA-synth-assoc-dom"/>
</dbReference>
<dbReference type="InterPro" id="IPR036754">
    <property type="entry name" value="YbaK/aa-tRNA-synt-asso_dom_sf"/>
</dbReference>
<dbReference type="PANTHER" id="PTHR31423:SF3">
    <property type="entry name" value="PROLYL-TRNA SYNTHETASE ASSOCIATED DOMAIN-CONTAINING PROTEIN 1-RELATED"/>
    <property type="match status" value="1"/>
</dbReference>
<dbReference type="PANTHER" id="PTHR31423">
    <property type="entry name" value="YBAK DOMAIN-CONTAINING PROTEIN"/>
    <property type="match status" value="1"/>
</dbReference>
<evidence type="ECO:0000256" key="1">
    <source>
        <dbReference type="ARBA" id="ARBA00010201"/>
    </source>
</evidence>
<feature type="domain" description="YbaK/aminoacyl-tRNA synthetase-associated" evidence="2">
    <location>
        <begin position="37"/>
        <end position="162"/>
    </location>
</feature>
<dbReference type="GO" id="GO:0002161">
    <property type="term" value="F:aminoacyl-tRNA deacylase activity"/>
    <property type="evidence" value="ECO:0007669"/>
    <property type="project" value="InterPro"/>
</dbReference>
<dbReference type="Pfam" id="PF04073">
    <property type="entry name" value="tRNA_edit"/>
    <property type="match status" value="1"/>
</dbReference>
<organism evidence="3 4">
    <name type="scientific">Brucella intermedia LMG 3301</name>
    <dbReference type="NCBI Taxonomy" id="641118"/>
    <lineage>
        <taxon>Bacteria</taxon>
        <taxon>Pseudomonadati</taxon>
        <taxon>Pseudomonadota</taxon>
        <taxon>Alphaproteobacteria</taxon>
        <taxon>Hyphomicrobiales</taxon>
        <taxon>Brucellaceae</taxon>
        <taxon>Brucella/Ochrobactrum group</taxon>
        <taxon>Brucella</taxon>
    </lineage>
</organism>
<keyword evidence="3" id="KW-0030">Aminoacyl-tRNA synthetase</keyword>
<dbReference type="HOGENOM" id="CLU_104635_2_0_5"/>
<protein>
    <submittedName>
        <fullName evidence="3">YbaK/prolyl-tRNA synthetase associated region containing protein</fullName>
    </submittedName>
</protein>
<gene>
    <name evidence="3" type="ORF">OINT_2000367</name>
</gene>
<dbReference type="Proteomes" id="UP000004386">
    <property type="component" value="Unassembled WGS sequence"/>
</dbReference>
<sequence>MQHIQCRTEWGGTMPLSPSELHDYLDKLGIEVKTVEHPPLFTVADSQSLRGEIPGGHTKNLFLKDKKDNFFLVTVEEDAVVDLKSIHQLIGAASRVSFGKPEKLMDYLGVIPGSVTVFGAVNDTAHNVQVILDADLMKHDVINGHPLTNEATTSIKRDDLVAFLKSTGHEPRILAVSERAKADA</sequence>
<proteinExistence type="inferred from homology"/>
<name>C4WMR5_9HYPH</name>
<dbReference type="GO" id="GO:0004812">
    <property type="term" value="F:aminoacyl-tRNA ligase activity"/>
    <property type="evidence" value="ECO:0007669"/>
    <property type="project" value="UniProtKB-KW"/>
</dbReference>
<comment type="caution">
    <text evidence="3">The sequence shown here is derived from an EMBL/GenBank/DDBJ whole genome shotgun (WGS) entry which is preliminary data.</text>
</comment>
<dbReference type="InterPro" id="IPR040285">
    <property type="entry name" value="ProX/PRXD1"/>
</dbReference>
<dbReference type="Gene3D" id="3.90.960.10">
    <property type="entry name" value="YbaK/aminoacyl-tRNA synthetase-associated domain"/>
    <property type="match status" value="1"/>
</dbReference>
<evidence type="ECO:0000313" key="3">
    <source>
        <dbReference type="EMBL" id="EEQ93227.1"/>
    </source>
</evidence>
<keyword evidence="3" id="KW-0436">Ligase</keyword>
<evidence type="ECO:0000259" key="2">
    <source>
        <dbReference type="Pfam" id="PF04073"/>
    </source>
</evidence>
<evidence type="ECO:0000313" key="4">
    <source>
        <dbReference type="Proteomes" id="UP000004386"/>
    </source>
</evidence>
<comment type="similarity">
    <text evidence="1">Belongs to the PRORSD1 family.</text>
</comment>
<dbReference type="FunFam" id="3.90.960.10:FF:000005">
    <property type="entry name" value="Putative prolyl-tRNA synthetase"/>
    <property type="match status" value="1"/>
</dbReference>
<reference evidence="3 4" key="1">
    <citation type="submission" date="2009-05" db="EMBL/GenBank/DDBJ databases">
        <authorList>
            <person name="Setubal J.C."/>
            <person name="Boyle S."/>
            <person name="Crasta O.R."/>
            <person name="Gillespie J.J."/>
            <person name="Kenyon R.W."/>
            <person name="Lu J."/>
            <person name="Mane S."/>
            <person name="Nagrani S."/>
            <person name="Shallom J.M."/>
            <person name="Shallom S."/>
            <person name="Shukla M."/>
            <person name="Snyder E.E."/>
            <person name="Sobral B.W."/>
            <person name="Wattam A.R."/>
            <person name="Will R."/>
            <person name="Williams K."/>
            <person name="Yoo H."/>
            <person name="Munk C."/>
            <person name="Tapia R."/>
            <person name="Green L."/>
            <person name="Rogers Y."/>
            <person name="Detter J.C."/>
            <person name="Bruce D."/>
            <person name="Brettin T.S."/>
            <person name="Tsolis R."/>
        </authorList>
    </citation>
    <scope>NUCLEOTIDE SEQUENCE [LARGE SCALE GENOMIC DNA]</scope>
    <source>
        <strain evidence="3 4">LMG 3301</strain>
    </source>
</reference>